<evidence type="ECO:0000256" key="1">
    <source>
        <dbReference type="SAM" id="SignalP"/>
    </source>
</evidence>
<dbReference type="RefSeq" id="XP_019853641.1">
    <property type="nucleotide sequence ID" value="XM_019998082.1"/>
</dbReference>
<protein>
    <recommendedName>
        <fullName evidence="2">DOMON domain-containing protein</fullName>
    </recommendedName>
</protein>
<dbReference type="AlphaFoldDB" id="A0AAN0JA82"/>
<dbReference type="GO" id="GO:0030667">
    <property type="term" value="C:secretory granule membrane"/>
    <property type="evidence" value="ECO:0007669"/>
    <property type="project" value="TreeGrafter"/>
</dbReference>
<dbReference type="GO" id="GO:0042421">
    <property type="term" value="P:norepinephrine biosynthetic process"/>
    <property type="evidence" value="ECO:0007669"/>
    <property type="project" value="TreeGrafter"/>
</dbReference>
<dbReference type="InterPro" id="IPR005018">
    <property type="entry name" value="DOMON_domain"/>
</dbReference>
<reference evidence="3" key="2">
    <citation type="submission" date="2024-06" db="UniProtKB">
        <authorList>
            <consortium name="EnsemblMetazoa"/>
        </authorList>
    </citation>
    <scope>IDENTIFICATION</scope>
</reference>
<evidence type="ECO:0000259" key="2">
    <source>
        <dbReference type="PROSITE" id="PS50836"/>
    </source>
</evidence>
<dbReference type="InterPro" id="IPR000945">
    <property type="entry name" value="DBH-like"/>
</dbReference>
<sequence>MSAPLSSILIALLLVLPCCFCDNHHNLESKYNFRKVLHPHYTLYWNYNPTDSNLTFAVRVETTGWVGFGISPNGGMVGSDMVIGWVQDGRSYFNDRFATAQSTPAVDMQEDWFLIRFCVSFQCCLSHWR</sequence>
<reference evidence="4" key="1">
    <citation type="journal article" date="2010" name="Nature">
        <title>The Amphimedon queenslandica genome and the evolution of animal complexity.</title>
        <authorList>
            <person name="Srivastava M."/>
            <person name="Simakov O."/>
            <person name="Chapman J."/>
            <person name="Fahey B."/>
            <person name="Gauthier M.E."/>
            <person name="Mitros T."/>
            <person name="Richards G.S."/>
            <person name="Conaco C."/>
            <person name="Dacre M."/>
            <person name="Hellsten U."/>
            <person name="Larroux C."/>
            <person name="Putnam N.H."/>
            <person name="Stanke M."/>
            <person name="Adamska M."/>
            <person name="Darling A."/>
            <person name="Degnan S.M."/>
            <person name="Oakley T.H."/>
            <person name="Plachetzki D.C."/>
            <person name="Zhai Y."/>
            <person name="Adamski M."/>
            <person name="Calcino A."/>
            <person name="Cummins S.F."/>
            <person name="Goodstein D.M."/>
            <person name="Harris C."/>
            <person name="Jackson D.J."/>
            <person name="Leys S.P."/>
            <person name="Shu S."/>
            <person name="Woodcroft B.J."/>
            <person name="Vervoort M."/>
            <person name="Kosik K.S."/>
            <person name="Manning G."/>
            <person name="Degnan B.M."/>
            <person name="Rokhsar D.S."/>
        </authorList>
    </citation>
    <scope>NUCLEOTIDE SEQUENCE [LARGE SCALE GENOMIC DNA]</scope>
</reference>
<dbReference type="GO" id="GO:0042420">
    <property type="term" value="P:dopamine catabolic process"/>
    <property type="evidence" value="ECO:0007669"/>
    <property type="project" value="TreeGrafter"/>
</dbReference>
<feature type="domain" description="DOMON" evidence="2">
    <location>
        <begin position="39"/>
        <end position="129"/>
    </location>
</feature>
<feature type="chain" id="PRO_5042912303" description="DOMON domain-containing protein" evidence="1">
    <location>
        <begin position="22"/>
        <end position="129"/>
    </location>
</feature>
<evidence type="ECO:0000313" key="3">
    <source>
        <dbReference type="EnsemblMetazoa" id="XP_019853641.1"/>
    </source>
</evidence>
<dbReference type="PANTHER" id="PTHR10157">
    <property type="entry name" value="DOPAMINE BETA HYDROXYLASE RELATED"/>
    <property type="match status" value="1"/>
</dbReference>
<dbReference type="KEGG" id="aqu:109582980"/>
<dbReference type="PROSITE" id="PS50836">
    <property type="entry name" value="DOMON"/>
    <property type="match status" value="1"/>
</dbReference>
<dbReference type="SMART" id="SM00664">
    <property type="entry name" value="DoH"/>
    <property type="match status" value="1"/>
</dbReference>
<dbReference type="Pfam" id="PF03351">
    <property type="entry name" value="DOMON"/>
    <property type="match status" value="1"/>
</dbReference>
<dbReference type="GO" id="GO:0005615">
    <property type="term" value="C:extracellular space"/>
    <property type="evidence" value="ECO:0007669"/>
    <property type="project" value="TreeGrafter"/>
</dbReference>
<dbReference type="PANTHER" id="PTHR10157:SF23">
    <property type="entry name" value="MOXD1 HOMOLOG 1"/>
    <property type="match status" value="1"/>
</dbReference>
<keyword evidence="1" id="KW-0732">Signal</keyword>
<dbReference type="Proteomes" id="UP000007879">
    <property type="component" value="Unassembled WGS sequence"/>
</dbReference>
<organism evidence="3 4">
    <name type="scientific">Amphimedon queenslandica</name>
    <name type="common">Sponge</name>
    <dbReference type="NCBI Taxonomy" id="400682"/>
    <lineage>
        <taxon>Eukaryota</taxon>
        <taxon>Metazoa</taxon>
        <taxon>Porifera</taxon>
        <taxon>Demospongiae</taxon>
        <taxon>Heteroscleromorpha</taxon>
        <taxon>Haplosclerida</taxon>
        <taxon>Niphatidae</taxon>
        <taxon>Amphimedon</taxon>
    </lineage>
</organism>
<dbReference type="Gene3D" id="2.60.40.1210">
    <property type="entry name" value="Cellobiose dehydrogenase, cytochrome domain"/>
    <property type="match status" value="1"/>
</dbReference>
<dbReference type="CDD" id="cd09631">
    <property type="entry name" value="DOMON_DOH"/>
    <property type="match status" value="1"/>
</dbReference>
<name>A0AAN0JA82_AMPQE</name>
<feature type="signal peptide" evidence="1">
    <location>
        <begin position="1"/>
        <end position="21"/>
    </location>
</feature>
<dbReference type="GO" id="GO:0006589">
    <property type="term" value="P:octopamine biosynthetic process"/>
    <property type="evidence" value="ECO:0007669"/>
    <property type="project" value="TreeGrafter"/>
</dbReference>
<dbReference type="SUPFAM" id="SSF49344">
    <property type="entry name" value="CBD9-like"/>
    <property type="match status" value="1"/>
</dbReference>
<accession>A0AAN0JA82</accession>
<dbReference type="EnsemblMetazoa" id="XM_019998082.1">
    <property type="protein sequence ID" value="XP_019853641.1"/>
    <property type="gene ID" value="LOC109582980"/>
</dbReference>
<dbReference type="GO" id="GO:0004500">
    <property type="term" value="F:dopamine beta-monooxygenase activity"/>
    <property type="evidence" value="ECO:0007669"/>
    <property type="project" value="InterPro"/>
</dbReference>
<dbReference type="InterPro" id="IPR045266">
    <property type="entry name" value="DOH_DOMON"/>
</dbReference>
<dbReference type="GeneID" id="109582980"/>
<keyword evidence="4" id="KW-1185">Reference proteome</keyword>
<evidence type="ECO:0000313" key="4">
    <source>
        <dbReference type="Proteomes" id="UP000007879"/>
    </source>
</evidence>
<proteinExistence type="predicted"/>